<dbReference type="PRINTS" id="PR00469">
    <property type="entry name" value="PNDRDTASEII"/>
</dbReference>
<keyword evidence="13" id="KW-1185">Reference proteome</keyword>
<dbReference type="InterPro" id="IPR020946">
    <property type="entry name" value="Flavin_mOase-like"/>
</dbReference>
<dbReference type="FunFam" id="3.50.50.60:FF:000100">
    <property type="entry name" value="Flavin-containing monooxygenase"/>
    <property type="match status" value="1"/>
</dbReference>
<keyword evidence="5 11" id="KW-0274">FAD</keyword>
<dbReference type="GO" id="GO:0050661">
    <property type="term" value="F:NADP binding"/>
    <property type="evidence" value="ECO:0007669"/>
    <property type="project" value="InterPro"/>
</dbReference>
<proteinExistence type="inferred from homology"/>
<dbReference type="EC" id="1.-.-.-" evidence="11"/>
<sequence length="424" mass="46899">MGSFGKDQILMGTTEKDEIFTKVDGPIIVGAGPSGIAVAACLKEKGIPSLVLERSDCIASLWQYKAYDCVKLHLPKNLCELPLVPKEFPKIPTKDQFIAYITAYADHFKVKPLFNQSVESAVFEFERGVWRVKTRDGGYESRWLVVATGENAEASMPEIPGLERFEGTLVHASEYRNGGEFKGKRVLVVGCGNSGMEISLDLCNHRAIPFIVVRNSIHVIPREMFGFSTFGVAMALLKWLPMKVVDKIILGITEYILGDTDKFGIRRPKTGPMELKLTGGKTPVVDVGALSKIKTGNIKVVEQGVKEITKNGVKFMDGQELEFDCIVLATGYKSNVPSWLKGSDFFTDKGIPKTRFPNGWKGENGLYAVGFTNRGIFGAACDAVKIGEDVDEQWRAMDEFEHDMVQGMDIDGKIRITNRIIVNN</sequence>
<keyword evidence="7 11" id="KW-0560">Oxidoreductase</keyword>
<keyword evidence="9" id="KW-0073">Auxin biosynthesis</keyword>
<accession>A0AA38TPC8</accession>
<dbReference type="InterPro" id="IPR036188">
    <property type="entry name" value="FAD/NAD-bd_sf"/>
</dbReference>
<evidence type="ECO:0000256" key="10">
    <source>
        <dbReference type="ARBA" id="ARBA00047707"/>
    </source>
</evidence>
<comment type="catalytic activity">
    <reaction evidence="10">
        <text>indole-3-pyruvate + NADPH + O2 + H(+) = (indol-3-yl)acetate + CO2 + NADP(+) + H2O</text>
        <dbReference type="Rhea" id="RHEA:34331"/>
        <dbReference type="ChEBI" id="CHEBI:15377"/>
        <dbReference type="ChEBI" id="CHEBI:15378"/>
        <dbReference type="ChEBI" id="CHEBI:15379"/>
        <dbReference type="ChEBI" id="CHEBI:16526"/>
        <dbReference type="ChEBI" id="CHEBI:17640"/>
        <dbReference type="ChEBI" id="CHEBI:30854"/>
        <dbReference type="ChEBI" id="CHEBI:57783"/>
        <dbReference type="ChEBI" id="CHEBI:58349"/>
        <dbReference type="EC" id="1.14.13.168"/>
    </reaction>
</comment>
<comment type="pathway">
    <text evidence="2">Plant hormone metabolism; auxin biosynthesis.</text>
</comment>
<evidence type="ECO:0000256" key="11">
    <source>
        <dbReference type="RuleBase" id="RU361177"/>
    </source>
</evidence>
<evidence type="ECO:0000256" key="7">
    <source>
        <dbReference type="ARBA" id="ARBA00023002"/>
    </source>
</evidence>
<evidence type="ECO:0000256" key="3">
    <source>
        <dbReference type="ARBA" id="ARBA00009183"/>
    </source>
</evidence>
<keyword evidence="8 11" id="KW-0503">Monooxygenase</keyword>
<organism evidence="12 13">
    <name type="scientific">Centaurea solstitialis</name>
    <name type="common">yellow star-thistle</name>
    <dbReference type="NCBI Taxonomy" id="347529"/>
    <lineage>
        <taxon>Eukaryota</taxon>
        <taxon>Viridiplantae</taxon>
        <taxon>Streptophyta</taxon>
        <taxon>Embryophyta</taxon>
        <taxon>Tracheophyta</taxon>
        <taxon>Spermatophyta</taxon>
        <taxon>Magnoliopsida</taxon>
        <taxon>eudicotyledons</taxon>
        <taxon>Gunneridae</taxon>
        <taxon>Pentapetalae</taxon>
        <taxon>asterids</taxon>
        <taxon>campanulids</taxon>
        <taxon>Asterales</taxon>
        <taxon>Asteraceae</taxon>
        <taxon>Carduoideae</taxon>
        <taxon>Cardueae</taxon>
        <taxon>Centaureinae</taxon>
        <taxon>Centaurea</taxon>
    </lineage>
</organism>
<protein>
    <recommendedName>
        <fullName evidence="11">Flavin-containing monooxygenase</fullName>
        <ecNumber evidence="11">1.-.-.-</ecNumber>
    </recommendedName>
</protein>
<dbReference type="Pfam" id="PF00743">
    <property type="entry name" value="FMO-like"/>
    <property type="match status" value="1"/>
</dbReference>
<dbReference type="AlphaFoldDB" id="A0AA38TPC8"/>
<dbReference type="GO" id="GO:0009851">
    <property type="term" value="P:auxin biosynthetic process"/>
    <property type="evidence" value="ECO:0007669"/>
    <property type="project" value="UniProtKB-KW"/>
</dbReference>
<dbReference type="PRINTS" id="PR00368">
    <property type="entry name" value="FADPNR"/>
</dbReference>
<evidence type="ECO:0000256" key="5">
    <source>
        <dbReference type="ARBA" id="ARBA00022827"/>
    </source>
</evidence>
<dbReference type="GO" id="GO:0004499">
    <property type="term" value="F:N,N-dimethylaniline monooxygenase activity"/>
    <property type="evidence" value="ECO:0007669"/>
    <property type="project" value="InterPro"/>
</dbReference>
<dbReference type="InterPro" id="IPR050982">
    <property type="entry name" value="Auxin_biosynth/cation_transpt"/>
</dbReference>
<dbReference type="Proteomes" id="UP001172457">
    <property type="component" value="Chromosome 3"/>
</dbReference>
<evidence type="ECO:0000256" key="2">
    <source>
        <dbReference type="ARBA" id="ARBA00004814"/>
    </source>
</evidence>
<evidence type="ECO:0000256" key="9">
    <source>
        <dbReference type="ARBA" id="ARBA00023070"/>
    </source>
</evidence>
<dbReference type="Gene3D" id="3.50.50.60">
    <property type="entry name" value="FAD/NAD(P)-binding domain"/>
    <property type="match status" value="1"/>
</dbReference>
<comment type="similarity">
    <text evidence="3 11">Belongs to the FMO family.</text>
</comment>
<evidence type="ECO:0000256" key="1">
    <source>
        <dbReference type="ARBA" id="ARBA00001974"/>
    </source>
</evidence>
<dbReference type="SUPFAM" id="SSF51905">
    <property type="entry name" value="FAD/NAD(P)-binding domain"/>
    <property type="match status" value="1"/>
</dbReference>
<gene>
    <name evidence="12" type="ORF">OSB04_009806</name>
</gene>
<evidence type="ECO:0000256" key="6">
    <source>
        <dbReference type="ARBA" id="ARBA00022857"/>
    </source>
</evidence>
<dbReference type="GO" id="GO:0050660">
    <property type="term" value="F:flavin adenine dinucleotide binding"/>
    <property type="evidence" value="ECO:0007669"/>
    <property type="project" value="InterPro"/>
</dbReference>
<comment type="cofactor">
    <cofactor evidence="1 11">
        <name>FAD</name>
        <dbReference type="ChEBI" id="CHEBI:57692"/>
    </cofactor>
</comment>
<reference evidence="12" key="1">
    <citation type="submission" date="2023-03" db="EMBL/GenBank/DDBJ databases">
        <title>Chromosome-scale reference genome and RAD-based genetic map of yellow starthistle (Centaurea solstitialis) reveal putative structural variation and QTLs associated with invader traits.</title>
        <authorList>
            <person name="Reatini B."/>
            <person name="Cang F.A."/>
            <person name="Jiang Q."/>
            <person name="Mckibben M.T.W."/>
            <person name="Barker M.S."/>
            <person name="Rieseberg L.H."/>
            <person name="Dlugosch K.M."/>
        </authorList>
    </citation>
    <scope>NUCLEOTIDE SEQUENCE</scope>
    <source>
        <strain evidence="12">CAN-66</strain>
        <tissue evidence="12">Leaf</tissue>
    </source>
</reference>
<evidence type="ECO:0000313" key="12">
    <source>
        <dbReference type="EMBL" id="KAJ9555192.1"/>
    </source>
</evidence>
<evidence type="ECO:0000313" key="13">
    <source>
        <dbReference type="Proteomes" id="UP001172457"/>
    </source>
</evidence>
<keyword evidence="6" id="KW-0521">NADP</keyword>
<dbReference type="EMBL" id="JARYMX010000003">
    <property type="protein sequence ID" value="KAJ9555192.1"/>
    <property type="molecule type" value="Genomic_DNA"/>
</dbReference>
<dbReference type="PANTHER" id="PTHR43539">
    <property type="entry name" value="FLAVIN-BINDING MONOOXYGENASE-LIKE PROTEIN (AFU_ORTHOLOGUE AFUA_4G09220)"/>
    <property type="match status" value="1"/>
</dbReference>
<name>A0AA38TPC8_9ASTR</name>
<dbReference type="GO" id="GO:0103075">
    <property type="term" value="F:indole-3-pyruvate monooxygenase activity"/>
    <property type="evidence" value="ECO:0007669"/>
    <property type="project" value="UniProtKB-EC"/>
</dbReference>
<comment type="caution">
    <text evidence="12">The sequence shown here is derived from an EMBL/GenBank/DDBJ whole genome shotgun (WGS) entry which is preliminary data.</text>
</comment>
<keyword evidence="4 11" id="KW-0285">Flavoprotein</keyword>
<evidence type="ECO:0000256" key="4">
    <source>
        <dbReference type="ARBA" id="ARBA00022630"/>
    </source>
</evidence>
<evidence type="ECO:0000256" key="8">
    <source>
        <dbReference type="ARBA" id="ARBA00023033"/>
    </source>
</evidence>
<dbReference type="PANTHER" id="PTHR43539:SF78">
    <property type="entry name" value="FLAVIN-CONTAINING MONOOXYGENASE"/>
    <property type="match status" value="1"/>
</dbReference>